<reference evidence="4 5" key="1">
    <citation type="submission" date="2018-11" db="EMBL/GenBank/DDBJ databases">
        <title>Rhodococcus spongicola sp. nov. and Rhodococcus xishaensis sp. nov. from marine sponges.</title>
        <authorList>
            <person name="Li L."/>
            <person name="Lin H.W."/>
        </authorList>
    </citation>
    <scope>NUCLEOTIDE SEQUENCE [LARGE SCALE GENOMIC DNA]</scope>
    <source>
        <strain evidence="4 5">CCTCC AB2014297</strain>
    </source>
</reference>
<evidence type="ECO:0000256" key="1">
    <source>
        <dbReference type="SAM" id="MobiDB-lite"/>
    </source>
</evidence>
<organism evidence="4 5">
    <name type="scientific">Prescottella agglutinans</name>
    <dbReference type="NCBI Taxonomy" id="1644129"/>
    <lineage>
        <taxon>Bacteria</taxon>
        <taxon>Bacillati</taxon>
        <taxon>Actinomycetota</taxon>
        <taxon>Actinomycetes</taxon>
        <taxon>Mycobacteriales</taxon>
        <taxon>Nocardiaceae</taxon>
        <taxon>Prescottella</taxon>
    </lineage>
</organism>
<dbReference type="AlphaFoldDB" id="A0A3S3E6W2"/>
<sequence length="297" mass="33245">MSRFQLLSDAQWSLIAGMLPRPTGRPGRKFSDARLMVEGIIYRYRCGIAWRDLPESFGPWQTVWTWHHRMAVEGTWDKVLATLTAQADAEGLIDWSLSVDSTITRAHQHATNTIRPTGGGANYTNPAVEPPDHGIGRSRGGLSTKIHQLVDGNGLPLVTLITPGQAGDSPMLLQLLEQLRVGRQIGRPRTRPDAVRGDKAYSSRAIRKHLRERGIKAVIPEPRDQQGHRKRRGSRGGRPVGLDAADYKNRNVIERRFCQTKQWRGLATRYDKHAIVYRAAVLIHAAIAWTHALSDMP</sequence>
<evidence type="ECO:0000313" key="4">
    <source>
        <dbReference type="EMBL" id="RVW07096.1"/>
    </source>
</evidence>
<evidence type="ECO:0000259" key="2">
    <source>
        <dbReference type="Pfam" id="PF01609"/>
    </source>
</evidence>
<evidence type="ECO:0000313" key="5">
    <source>
        <dbReference type="Proteomes" id="UP000286208"/>
    </source>
</evidence>
<gene>
    <name evidence="4" type="ORF">EGT67_22930</name>
</gene>
<name>A0A3S3E6W2_9NOCA</name>
<dbReference type="OrthoDB" id="4546548at2"/>
<feature type="region of interest" description="Disordered" evidence="1">
    <location>
        <begin position="219"/>
        <end position="243"/>
    </location>
</feature>
<dbReference type="InterPro" id="IPR025161">
    <property type="entry name" value="IS402-like_dom"/>
</dbReference>
<dbReference type="GO" id="GO:0006313">
    <property type="term" value="P:DNA transposition"/>
    <property type="evidence" value="ECO:0007669"/>
    <property type="project" value="InterPro"/>
</dbReference>
<dbReference type="PANTHER" id="PTHR30007">
    <property type="entry name" value="PHP DOMAIN PROTEIN"/>
    <property type="match status" value="1"/>
</dbReference>
<dbReference type="GO" id="GO:0003677">
    <property type="term" value="F:DNA binding"/>
    <property type="evidence" value="ECO:0007669"/>
    <property type="project" value="InterPro"/>
</dbReference>
<feature type="domain" description="Transposase IS4-like" evidence="2">
    <location>
        <begin position="97"/>
        <end position="287"/>
    </location>
</feature>
<comment type="caution">
    <text evidence="4">The sequence shown here is derived from an EMBL/GenBank/DDBJ whole genome shotgun (WGS) entry which is preliminary data.</text>
</comment>
<feature type="domain" description="Insertion element IS402-like" evidence="3">
    <location>
        <begin position="7"/>
        <end position="79"/>
    </location>
</feature>
<dbReference type="GO" id="GO:0004803">
    <property type="term" value="F:transposase activity"/>
    <property type="evidence" value="ECO:0007669"/>
    <property type="project" value="InterPro"/>
</dbReference>
<dbReference type="Proteomes" id="UP000286208">
    <property type="component" value="Unassembled WGS sequence"/>
</dbReference>
<dbReference type="Pfam" id="PF13340">
    <property type="entry name" value="DUF4096"/>
    <property type="match status" value="1"/>
</dbReference>
<dbReference type="EMBL" id="RKLP01000014">
    <property type="protein sequence ID" value="RVW07096.1"/>
    <property type="molecule type" value="Genomic_DNA"/>
</dbReference>
<accession>A0A3S3E6W2</accession>
<dbReference type="NCBIfam" id="NF033580">
    <property type="entry name" value="transpos_IS5_3"/>
    <property type="match status" value="1"/>
</dbReference>
<dbReference type="PANTHER" id="PTHR30007:SF1">
    <property type="entry name" value="BLR1914 PROTEIN"/>
    <property type="match status" value="1"/>
</dbReference>
<dbReference type="Pfam" id="PF01609">
    <property type="entry name" value="DDE_Tnp_1"/>
    <property type="match status" value="1"/>
</dbReference>
<proteinExistence type="predicted"/>
<evidence type="ECO:0000259" key="3">
    <source>
        <dbReference type="Pfam" id="PF13340"/>
    </source>
</evidence>
<protein>
    <submittedName>
        <fullName evidence="4">IS5 family transposase</fullName>
    </submittedName>
</protein>
<keyword evidence="5" id="KW-1185">Reference proteome</keyword>
<dbReference type="InterPro" id="IPR002559">
    <property type="entry name" value="Transposase_11"/>
</dbReference>